<dbReference type="EMBL" id="CP042374">
    <property type="protein sequence ID" value="QEA33421.1"/>
    <property type="molecule type" value="Genomic_DNA"/>
</dbReference>
<dbReference type="Pfam" id="PF00293">
    <property type="entry name" value="NUDIX"/>
    <property type="match status" value="1"/>
</dbReference>
<gene>
    <name evidence="4" type="ORF">FGL89_04365</name>
</gene>
<evidence type="ECO:0000313" key="5">
    <source>
        <dbReference type="Proteomes" id="UP000321332"/>
    </source>
</evidence>
<dbReference type="SUPFAM" id="SSF55811">
    <property type="entry name" value="Nudix"/>
    <property type="match status" value="1"/>
</dbReference>
<comment type="similarity">
    <text evidence="1">Belongs to the Nudix hydrolase family.</text>
</comment>
<dbReference type="InterPro" id="IPR020084">
    <property type="entry name" value="NUDIX_hydrolase_CS"/>
</dbReference>
<dbReference type="PROSITE" id="PS00893">
    <property type="entry name" value="NUDIX_BOX"/>
    <property type="match status" value="1"/>
</dbReference>
<proteinExistence type="inferred from homology"/>
<evidence type="ECO:0000259" key="3">
    <source>
        <dbReference type="PROSITE" id="PS51462"/>
    </source>
</evidence>
<evidence type="ECO:0000256" key="1">
    <source>
        <dbReference type="ARBA" id="ARBA00005582"/>
    </source>
</evidence>
<dbReference type="Gene3D" id="3.90.79.10">
    <property type="entry name" value="Nucleoside Triphosphate Pyrophosphohydrolase"/>
    <property type="match status" value="1"/>
</dbReference>
<sequence>MADEAKDIVLRGNQFSFKYRTTGIFINAKGNIAINVDPVTQQAGLPGGKVKYGETSREAIEREFIEEMGIHVRAIRLIAVIENLFNIDDQQYNEIMFTWLIERVDQEQVFAKDSWEQCVTWRKISELPDIKPKILQTVLCDLPTIPVHLINRD</sequence>
<reference evidence="4 5" key="1">
    <citation type="submission" date="2019-06" db="EMBL/GenBank/DDBJ databases">
        <title>Genome analyses of bacteria isolated from kimchi.</title>
        <authorList>
            <person name="Lee S."/>
            <person name="Ahn S."/>
            <person name="Roh S."/>
        </authorList>
    </citation>
    <scope>NUCLEOTIDE SEQUENCE [LARGE SCALE GENOMIC DNA]</scope>
    <source>
        <strain evidence="4 5">CBA3620</strain>
    </source>
</reference>
<dbReference type="CDD" id="cd04688">
    <property type="entry name" value="NUDIX_Hydrolase"/>
    <property type="match status" value="1"/>
</dbReference>
<dbReference type="Proteomes" id="UP000321332">
    <property type="component" value="Chromosome"/>
</dbReference>
<dbReference type="PANTHER" id="PTHR43736:SF1">
    <property type="entry name" value="DIHYDRONEOPTERIN TRIPHOSPHATE DIPHOSPHATASE"/>
    <property type="match status" value="1"/>
</dbReference>
<organism evidence="4 5">
    <name type="scientific">Leuconostoc carnosum</name>
    <dbReference type="NCBI Taxonomy" id="1252"/>
    <lineage>
        <taxon>Bacteria</taxon>
        <taxon>Bacillati</taxon>
        <taxon>Bacillota</taxon>
        <taxon>Bacilli</taxon>
        <taxon>Lactobacillales</taxon>
        <taxon>Lactobacillaceae</taxon>
        <taxon>Leuconostoc</taxon>
    </lineage>
</organism>
<name>A0AAE6ILR4_LEUCA</name>
<protein>
    <submittedName>
        <fullName evidence="4">NUDIX domain-containing protein</fullName>
    </submittedName>
</protein>
<dbReference type="OMA" id="FRNETHD"/>
<dbReference type="GeneID" id="61186969"/>
<accession>A0AAE6ILR4</accession>
<dbReference type="AlphaFoldDB" id="A0AAE6ILR4"/>
<dbReference type="InterPro" id="IPR015797">
    <property type="entry name" value="NUDIX_hydrolase-like_dom_sf"/>
</dbReference>
<dbReference type="PROSITE" id="PS51462">
    <property type="entry name" value="NUDIX"/>
    <property type="match status" value="1"/>
</dbReference>
<dbReference type="GO" id="GO:0016787">
    <property type="term" value="F:hydrolase activity"/>
    <property type="evidence" value="ECO:0007669"/>
    <property type="project" value="UniProtKB-KW"/>
</dbReference>
<evidence type="ECO:0000256" key="2">
    <source>
        <dbReference type="ARBA" id="ARBA00022801"/>
    </source>
</evidence>
<dbReference type="InterPro" id="IPR000086">
    <property type="entry name" value="NUDIX_hydrolase_dom"/>
</dbReference>
<keyword evidence="2" id="KW-0378">Hydrolase</keyword>
<dbReference type="PANTHER" id="PTHR43736">
    <property type="entry name" value="ADP-RIBOSE PYROPHOSPHATASE"/>
    <property type="match status" value="1"/>
</dbReference>
<dbReference type="RefSeq" id="WP_014973636.1">
    <property type="nucleotide sequence ID" value="NZ_BPKR01000015.1"/>
</dbReference>
<evidence type="ECO:0000313" key="4">
    <source>
        <dbReference type="EMBL" id="QEA33421.1"/>
    </source>
</evidence>
<feature type="domain" description="Nudix hydrolase" evidence="3">
    <location>
        <begin position="1"/>
        <end position="153"/>
    </location>
</feature>